<organism evidence="1 2">
    <name type="scientific">Paraburkholderia sprentiae WSM5005</name>
    <dbReference type="NCBI Taxonomy" id="754502"/>
    <lineage>
        <taxon>Bacteria</taxon>
        <taxon>Pseudomonadati</taxon>
        <taxon>Pseudomonadota</taxon>
        <taxon>Betaproteobacteria</taxon>
        <taxon>Burkholderiales</taxon>
        <taxon>Burkholderiaceae</taxon>
        <taxon>Paraburkholderia</taxon>
    </lineage>
</organism>
<keyword evidence="2" id="KW-1185">Reference proteome</keyword>
<keyword evidence="1" id="KW-0614">Plasmid</keyword>
<name>A0ACA8AX21_9BURK</name>
<evidence type="ECO:0000313" key="2">
    <source>
        <dbReference type="Proteomes" id="UP000179860"/>
    </source>
</evidence>
<reference evidence="1" key="1">
    <citation type="submission" date="2016-09" db="EMBL/GenBank/DDBJ databases">
        <title>The Complete Genome of Burkholderia sprentiae wsm5005.</title>
        <authorList>
            <person name="De Meyer S."/>
            <person name="Wang P."/>
            <person name="Terpolilli J."/>
        </authorList>
    </citation>
    <scope>NUCLEOTIDE SEQUENCE</scope>
    <source>
        <strain evidence="1">WSM5005</strain>
        <plasmid evidence="1">pl3WSM5005</plasmid>
    </source>
</reference>
<dbReference type="Proteomes" id="UP000179860">
    <property type="component" value="Plasmid pl3WSM5005"/>
</dbReference>
<sequence length="82" mass="9034">MPELFKNNERLAEAETAIRAVEPTAAAVVSAVRSFALPELGIESALFAQLADGSEWRIEAQSVRRMTAGEIAERNRSRESFL</sequence>
<dbReference type="EMBL" id="CP017564">
    <property type="protein sequence ID" value="APA90274.1"/>
    <property type="molecule type" value="Genomic_DNA"/>
</dbReference>
<accession>A0ACA8AX21</accession>
<protein>
    <submittedName>
        <fullName evidence="1">Uncharacterized protein</fullName>
    </submittedName>
</protein>
<evidence type="ECO:0000313" key="1">
    <source>
        <dbReference type="EMBL" id="APA90274.1"/>
    </source>
</evidence>
<reference evidence="1" key="2">
    <citation type="submission" date="2021-06" db="EMBL/GenBank/DDBJ databases">
        <authorList>
            <person name="Rogers T.H."/>
            <person name="Ramsay J.P."/>
            <person name="Wang P."/>
            <person name="Terpolilli J."/>
        </authorList>
    </citation>
    <scope>NUCLEOTIDE SEQUENCE</scope>
    <source>
        <strain evidence="1">WSM5005</strain>
        <plasmid evidence="1">pl3WSM5005</plasmid>
    </source>
</reference>
<gene>
    <name evidence="1" type="ORF">BJG93_34750</name>
</gene>
<proteinExistence type="predicted"/>
<geneLocation type="plasmid" evidence="1 2">
    <name>pl3WSM5005</name>
</geneLocation>